<evidence type="ECO:0000313" key="2">
    <source>
        <dbReference type="EMBL" id="AUR51780.1"/>
    </source>
</evidence>
<dbReference type="Proteomes" id="UP000236655">
    <property type="component" value="Chromosome"/>
</dbReference>
<evidence type="ECO:0008006" key="4">
    <source>
        <dbReference type="Google" id="ProtNLM"/>
    </source>
</evidence>
<dbReference type="RefSeq" id="WP_102951077.1">
    <property type="nucleotide sequence ID" value="NZ_CP024847.1"/>
</dbReference>
<proteinExistence type="predicted"/>
<dbReference type="PROSITE" id="PS51257">
    <property type="entry name" value="PROKAR_LIPOPROTEIN"/>
    <property type="match status" value="1"/>
</dbReference>
<feature type="signal peptide" evidence="1">
    <location>
        <begin position="1"/>
        <end position="21"/>
    </location>
</feature>
<name>A0A2I7N5Q8_9NEIS</name>
<reference evidence="3" key="1">
    <citation type="submission" date="2017-11" db="EMBL/GenBank/DDBJ databases">
        <authorList>
            <person name="Chan K.G."/>
            <person name="Lee L.S."/>
        </authorList>
    </citation>
    <scope>NUCLEOTIDE SEQUENCE [LARGE SCALE GENOMIC DNA]</scope>
    <source>
        <strain evidence="3">DSM 100970</strain>
    </source>
</reference>
<dbReference type="EMBL" id="CP024847">
    <property type="protein sequence ID" value="AUR51780.1"/>
    <property type="molecule type" value="Genomic_DNA"/>
</dbReference>
<evidence type="ECO:0000256" key="1">
    <source>
        <dbReference type="SAM" id="SignalP"/>
    </source>
</evidence>
<evidence type="ECO:0000313" key="3">
    <source>
        <dbReference type="Proteomes" id="UP000236655"/>
    </source>
</evidence>
<protein>
    <recommendedName>
        <fullName evidence="4">Choice-of-anchor D domain-containing protein</fullName>
    </recommendedName>
</protein>
<feature type="chain" id="PRO_5014354339" description="Choice-of-anchor D domain-containing protein" evidence="1">
    <location>
        <begin position="22"/>
        <end position="410"/>
    </location>
</feature>
<gene>
    <name evidence="2" type="ORF">CUN60_05555</name>
</gene>
<dbReference type="AlphaFoldDB" id="A0A2I7N5Q8"/>
<sequence>MKNTKLNIVLLSALLAACNGGGTSTGASPANNNALSFSTNSMQMLTGGKVRTVELQAKNIDSNVTVDLQTSNSNIHLNSNICIFSPANHKCEITIVSGENEGNYTVTAKTSNGETSKPLNVNIYKMGAIEADSNSLILKPKSTNTVDISLKNIDGNYPSHKLVFKAPQELVLDKSECIISGSQPHCKLAVTSLNQEGNYIISYQTVNTATNKSISGYSAAPIKVSVSNNDAPTPTPGFKPQIEFSNSSINMVNGETTEATLKLVNYASADKSYNVDFLAPNNVTIINQSDCELNNDHSTCTVQFEAKQSGDTQLKAFSDGLTIAPANVHVHPPGVVMFNNNATPFEWLSGGDRFNHVRLKLEPNSPYDQVTVNLDPEHLMELSTNTCTLSNENKECDIVIKNPLSVRQLL</sequence>
<accession>A0A2I7N5Q8</accession>
<keyword evidence="1" id="KW-0732">Signal</keyword>
<keyword evidence="3" id="KW-1185">Reference proteome</keyword>
<organism evidence="2 3">
    <name type="scientific">Aquella oligotrophica</name>
    <dbReference type="NCBI Taxonomy" id="2067065"/>
    <lineage>
        <taxon>Bacteria</taxon>
        <taxon>Pseudomonadati</taxon>
        <taxon>Pseudomonadota</taxon>
        <taxon>Betaproteobacteria</taxon>
        <taxon>Neisseriales</taxon>
        <taxon>Neisseriaceae</taxon>
        <taxon>Aquella</taxon>
    </lineage>
</organism>
<dbReference type="KEGG" id="nba:CUN60_05555"/>